<dbReference type="EMBL" id="VYZI01000270">
    <property type="protein sequence ID" value="NWR75578.1"/>
    <property type="molecule type" value="Genomic_DNA"/>
</dbReference>
<gene>
    <name evidence="1" type="primary">Glmn</name>
    <name evidence="1" type="ORF">CENUNI_R07734</name>
</gene>
<dbReference type="InterPro" id="IPR013877">
    <property type="entry name" value="YAP-bd/ALF4/Glomulin"/>
</dbReference>
<feature type="non-terminal residue" evidence="1">
    <location>
        <position position="1"/>
    </location>
</feature>
<keyword evidence="2" id="KW-1185">Reference proteome</keyword>
<accession>A0A7K4ZY94</accession>
<proteinExistence type="predicted"/>
<comment type="caution">
    <text evidence="1">The sequence shown here is derived from an EMBL/GenBank/DDBJ whole genome shotgun (WGS) entry which is preliminary data.</text>
</comment>
<dbReference type="AlphaFoldDB" id="A0A7K4ZY94"/>
<organism evidence="1 2">
    <name type="scientific">Centropus unirufus</name>
    <dbReference type="NCBI Taxonomy" id="1118519"/>
    <lineage>
        <taxon>Eukaryota</taxon>
        <taxon>Metazoa</taxon>
        <taxon>Chordata</taxon>
        <taxon>Craniata</taxon>
        <taxon>Vertebrata</taxon>
        <taxon>Euteleostomi</taxon>
        <taxon>Archelosauria</taxon>
        <taxon>Archosauria</taxon>
        <taxon>Dinosauria</taxon>
        <taxon>Saurischia</taxon>
        <taxon>Theropoda</taxon>
        <taxon>Coelurosauria</taxon>
        <taxon>Aves</taxon>
        <taxon>Neognathae</taxon>
        <taxon>Neoaves</taxon>
        <taxon>Otidimorphae</taxon>
        <taxon>Cuculiformes</taxon>
        <taxon>Centropidae</taxon>
        <taxon>Centropus</taxon>
    </lineage>
</organism>
<dbReference type="Pfam" id="PF08568">
    <property type="entry name" value="Kinetochor_Ybp2"/>
    <property type="match status" value="1"/>
</dbReference>
<feature type="non-terminal residue" evidence="1">
    <location>
        <position position="598"/>
    </location>
</feature>
<protein>
    <submittedName>
        <fullName evidence="1">GLMN protein</fullName>
    </submittedName>
</protein>
<dbReference type="PANTHER" id="PTHR15430">
    <property type="entry name" value="GLOMULIN"/>
    <property type="match status" value="1"/>
</dbReference>
<dbReference type="InterPro" id="IPR019516">
    <property type="entry name" value="Glomulin/ALF4"/>
</dbReference>
<evidence type="ECO:0000313" key="1">
    <source>
        <dbReference type="EMBL" id="NWR75578.1"/>
    </source>
</evidence>
<evidence type="ECO:0000313" key="2">
    <source>
        <dbReference type="Proteomes" id="UP000517892"/>
    </source>
</evidence>
<dbReference type="Proteomes" id="UP000517892">
    <property type="component" value="Unassembled WGS sequence"/>
</dbReference>
<reference evidence="1 2" key="1">
    <citation type="submission" date="2019-09" db="EMBL/GenBank/DDBJ databases">
        <title>Bird 10,000 Genomes (B10K) Project - Family phase.</title>
        <authorList>
            <person name="Zhang G."/>
        </authorList>
    </citation>
    <scope>NUCLEOTIDE SEQUENCE [LARGE SCALE GENOMIC DNA]</scope>
    <source>
        <strain evidence="1">B10K-DU-017-25</strain>
        <tissue evidence="1">Mixed tissue sample</tissue>
    </source>
</reference>
<name>A0A7K4ZY94_9AVES</name>
<sequence>MAVDELQAIIQRCQILEEADFKGEDFNLFQVAGQKCLEDGYSAQLLEVIQNEKNKVIIKNMGWNLVSPLVRCIFMYKQQDDKREHCLKILDQLAQLCNPKELFLGLLEQIEQSSGEQVCQTVLLLLQPLQTVLWKLEHKKAYSVGLSLAVIMDQLAPLPVPYTKQQIQEDKLGLCQCCHAVVDFAKPFVKEVVENMGKSSEYNDMELKEELLKFCMKSLEYPLLTAQLEQLEGIEEHPFRHFAAEIIDILWDIREFIPLVFLRRKGKSTGWENQDFADLERKNSADSLACLSYLVFVHHLGIDRLPVIFSPSYLLQCNMTHIEVLLKRTEESVLSKGLDLFESCLLRMEDNSLLRLHLECRDFINVPQDLVKVMTLCPMEHLRKKSLSILQLFIDKFDSEGKHVLFRCLLKTSNHAGVEGYIIKNIKDQIHLSLTRAGDNVWFTGHRLISLLDLVLLLPEGAETDLLQNSDRIMASLNLLRYLVIKDCEGDNQQLGVWAALPRIEQSFLKPLHVALNMSRAHYEAEIKSKKENRREAQSSNTVCSVTVSGEKVPAMTTEMQLQVLHSALFTFDLIESVLARVEELIEAKGKAGTDENS</sequence>
<dbReference type="GO" id="GO:0005737">
    <property type="term" value="C:cytoplasm"/>
    <property type="evidence" value="ECO:0007669"/>
    <property type="project" value="TreeGrafter"/>
</dbReference>
<dbReference type="OrthoDB" id="619536at2759"/>
<dbReference type="PANTHER" id="PTHR15430:SF1">
    <property type="entry name" value="GLOMULIN"/>
    <property type="match status" value="1"/>
</dbReference>
<dbReference type="GO" id="GO:0055105">
    <property type="term" value="F:ubiquitin-protein transferase inhibitor activity"/>
    <property type="evidence" value="ECO:0007669"/>
    <property type="project" value="TreeGrafter"/>
</dbReference>